<reference evidence="2" key="1">
    <citation type="journal article" date="2021" name="Sci. Adv.">
        <title>The American lobster genome reveals insights on longevity, neural, and immune adaptations.</title>
        <authorList>
            <person name="Polinski J.M."/>
            <person name="Zimin A.V."/>
            <person name="Clark K.F."/>
            <person name="Kohn A.B."/>
            <person name="Sadowski N."/>
            <person name="Timp W."/>
            <person name="Ptitsyn A."/>
            <person name="Khanna P."/>
            <person name="Romanova D.Y."/>
            <person name="Williams P."/>
            <person name="Greenwood S.J."/>
            <person name="Moroz L.L."/>
            <person name="Walt D.R."/>
            <person name="Bodnar A.G."/>
        </authorList>
    </citation>
    <scope>NUCLEOTIDE SEQUENCE</scope>
    <source>
        <strain evidence="2">GMGI-L3</strain>
    </source>
</reference>
<dbReference type="Proteomes" id="UP000747542">
    <property type="component" value="Unassembled WGS sequence"/>
</dbReference>
<feature type="region of interest" description="Disordered" evidence="1">
    <location>
        <begin position="48"/>
        <end position="99"/>
    </location>
</feature>
<proteinExistence type="predicted"/>
<evidence type="ECO:0000256" key="1">
    <source>
        <dbReference type="SAM" id="MobiDB-lite"/>
    </source>
</evidence>
<feature type="region of interest" description="Disordered" evidence="1">
    <location>
        <begin position="1044"/>
        <end position="1065"/>
    </location>
</feature>
<protein>
    <submittedName>
        <fullName evidence="2">Uncharacterized protein</fullName>
    </submittedName>
</protein>
<dbReference type="EMBL" id="JAHLQT010021845">
    <property type="protein sequence ID" value="KAG7167077.1"/>
    <property type="molecule type" value="Genomic_DNA"/>
</dbReference>
<feature type="compositionally biased region" description="Basic and acidic residues" evidence="1">
    <location>
        <begin position="64"/>
        <end position="74"/>
    </location>
</feature>
<gene>
    <name evidence="2" type="ORF">Hamer_G005408</name>
</gene>
<keyword evidence="3" id="KW-1185">Reference proteome</keyword>
<sequence>MLWFGRGQGSRGMFQCLCWKRKNEELSDTEYLIDENVSPRLRDEAGENVTISQGSQQEIQEEDEPHKTDEEERAPGTTVEGSQPQRQEKKGRSSPSKCQPVIKTKAMVTYKDEGQDISKGMEYLEAENRNLLSSKRTKEVRTGVNTNCQNEQNLRENTAINGRAKDICQNIIKQEKHVELTCERNTDEKLLDVPCNHTAVTASAYCSVTHSSKENINESERQSNSFHASNHNALLASSETDKQHKCHQLSCLTNQNGQLCTILGEQYILTHVRKITVLVYIRMTVSEDMIVGCRCMWRGEVPILLSELPDKTLVKFDAIALPCSKAFHAVVVWQKVKPKSVFESLDDSYIYIDSRELPVLRFVFEQHTAYVEVKYDDKLVISEFMKDVVFIDGSQTDPKDLSLMSSWPTGTVFATVCRLLRGRAAETLTYTCTCVWSGKRPQRNSIPIELNSGELYKRKPSGKYVRHNIYQCLWCDVSAKLEVMRGTYTLVFCVGKWNVSLGVTQENINILNKKKGSPLSSGLLVKAHVVQIHEDKVSRWRALLVQLVETGADTESSSACTITTATFTTMPQEDPSVSSKPFPQENKAKGVNVSQTMSSTCGSPHLSPQPLNCAVKSLGKNFYCTTGTTMTSAKVWVEGCVWHFSSISQGVVTHSNRSILIKQDKFYVNGEKVLPGDPLAKFSSKSVRVNAFIEPLPHPMEVLNSIVTHRAVVAGQGLKQLNISDLLKSPSDVTDSKEILYKNFSITKMLTHRNCQCSTNIPEGPSKPRQVREVDANIPSVQESNKRSVSYIGACIWKMASISLGIVANNTKIIVVRHDAFYVNQLKVSGSDPLVKFIGNDMLVNVEVTELSSPHTVLGQTVTHEALLAWQGKKPPQDEKVINNYIKRNSTWIEGSSIKVHLSDAGRIILINDIPENSGPLRPRHVLRQGSSTGQIISDATGFPLKVCKDYGILKVHCRFVKETEVLVAFHKSVVYIDKKRLSCDKPLDNQIKISNKQKSWHCSMKRASKISGMNVQYMAKLVWYGKKPTTEEILFQISDRPTSKDSWEKSRSPVPRLQPPERGEDCGSNIMTLSSQNGVPVSAAAIGPHNTTFSPLNEAKDNTVRIILLHT</sequence>
<evidence type="ECO:0000313" key="2">
    <source>
        <dbReference type="EMBL" id="KAG7167077.1"/>
    </source>
</evidence>
<name>A0A8J5MXI8_HOMAM</name>
<organism evidence="2 3">
    <name type="scientific">Homarus americanus</name>
    <name type="common">American lobster</name>
    <dbReference type="NCBI Taxonomy" id="6706"/>
    <lineage>
        <taxon>Eukaryota</taxon>
        <taxon>Metazoa</taxon>
        <taxon>Ecdysozoa</taxon>
        <taxon>Arthropoda</taxon>
        <taxon>Crustacea</taxon>
        <taxon>Multicrustacea</taxon>
        <taxon>Malacostraca</taxon>
        <taxon>Eumalacostraca</taxon>
        <taxon>Eucarida</taxon>
        <taxon>Decapoda</taxon>
        <taxon>Pleocyemata</taxon>
        <taxon>Astacidea</taxon>
        <taxon>Nephropoidea</taxon>
        <taxon>Nephropidae</taxon>
        <taxon>Homarus</taxon>
    </lineage>
</organism>
<comment type="caution">
    <text evidence="2">The sequence shown here is derived from an EMBL/GenBank/DDBJ whole genome shotgun (WGS) entry which is preliminary data.</text>
</comment>
<accession>A0A8J5MXI8</accession>
<evidence type="ECO:0000313" key="3">
    <source>
        <dbReference type="Proteomes" id="UP000747542"/>
    </source>
</evidence>
<dbReference type="AlphaFoldDB" id="A0A8J5MXI8"/>
<feature type="non-terminal residue" evidence="2">
    <location>
        <position position="1112"/>
    </location>
</feature>